<keyword evidence="1" id="KW-0472">Membrane</keyword>
<reference evidence="2 3" key="1">
    <citation type="submission" date="2024-03" db="EMBL/GenBank/DDBJ databases">
        <authorList>
            <person name="Gkanogiannis A."/>
            <person name="Becerra Lopez-Lavalle L."/>
        </authorList>
    </citation>
    <scope>NUCLEOTIDE SEQUENCE [LARGE SCALE GENOMIC DNA]</scope>
</reference>
<accession>A0ABP0YUS7</accession>
<keyword evidence="3" id="KW-1185">Reference proteome</keyword>
<keyword evidence="1" id="KW-0812">Transmembrane</keyword>
<name>A0ABP0YUS7_9ROSI</name>
<dbReference type="Proteomes" id="UP001642487">
    <property type="component" value="Chromosome 6"/>
</dbReference>
<gene>
    <name evidence="2" type="ORF">CITCOLO1_LOCUS16517</name>
</gene>
<dbReference type="EMBL" id="OZ021740">
    <property type="protein sequence ID" value="CAK9324284.1"/>
    <property type="molecule type" value="Genomic_DNA"/>
</dbReference>
<sequence length="129" mass="14089">MVSGKRSSTFSANVVPFVSGLQSHPLRLSWSLASTSIVLHWWSSTLPFVGILGYIVLFIVGHYYWWLLFAICQLVCGKDTTAGTLRLHSSTCCPCVFVRFALERHDAPNGSTPISVSVTALHFSASTLA</sequence>
<evidence type="ECO:0000313" key="2">
    <source>
        <dbReference type="EMBL" id="CAK9324284.1"/>
    </source>
</evidence>
<evidence type="ECO:0000313" key="3">
    <source>
        <dbReference type="Proteomes" id="UP001642487"/>
    </source>
</evidence>
<keyword evidence="1" id="KW-1133">Transmembrane helix</keyword>
<organism evidence="2 3">
    <name type="scientific">Citrullus colocynthis</name>
    <name type="common">colocynth</name>
    <dbReference type="NCBI Taxonomy" id="252529"/>
    <lineage>
        <taxon>Eukaryota</taxon>
        <taxon>Viridiplantae</taxon>
        <taxon>Streptophyta</taxon>
        <taxon>Embryophyta</taxon>
        <taxon>Tracheophyta</taxon>
        <taxon>Spermatophyta</taxon>
        <taxon>Magnoliopsida</taxon>
        <taxon>eudicotyledons</taxon>
        <taxon>Gunneridae</taxon>
        <taxon>Pentapetalae</taxon>
        <taxon>rosids</taxon>
        <taxon>fabids</taxon>
        <taxon>Cucurbitales</taxon>
        <taxon>Cucurbitaceae</taxon>
        <taxon>Benincaseae</taxon>
        <taxon>Citrullus</taxon>
    </lineage>
</organism>
<protein>
    <submittedName>
        <fullName evidence="2">Uncharacterized protein</fullName>
    </submittedName>
</protein>
<evidence type="ECO:0000256" key="1">
    <source>
        <dbReference type="SAM" id="Phobius"/>
    </source>
</evidence>
<feature type="transmembrane region" description="Helical" evidence="1">
    <location>
        <begin position="51"/>
        <end position="76"/>
    </location>
</feature>
<proteinExistence type="predicted"/>